<dbReference type="SMART" id="SM00903">
    <property type="entry name" value="Flavin_Reduct"/>
    <property type="match status" value="1"/>
</dbReference>
<keyword evidence="7" id="KW-1185">Reference proteome</keyword>
<dbReference type="RefSeq" id="WP_260439541.1">
    <property type="nucleotide sequence ID" value="NZ_VFPM01000001.1"/>
</dbReference>
<evidence type="ECO:0000313" key="6">
    <source>
        <dbReference type="EMBL" id="TQM64418.1"/>
    </source>
</evidence>
<comment type="similarity">
    <text evidence="4">Belongs to the flavoredoxin family.</text>
</comment>
<reference evidence="6 7" key="1">
    <citation type="submission" date="2019-06" db="EMBL/GenBank/DDBJ databases">
        <title>Genome sequencing of plant associated microbes to promote plant fitness in Sorghum bicolor and Oryza sativa.</title>
        <authorList>
            <person name="Coleman-Derr D."/>
        </authorList>
    </citation>
    <scope>NUCLEOTIDE SEQUENCE [LARGE SCALE GENOMIC DNA]</scope>
    <source>
        <strain evidence="6 7">KV-663</strain>
    </source>
</reference>
<dbReference type="GO" id="GO:0010181">
    <property type="term" value="F:FMN binding"/>
    <property type="evidence" value="ECO:0007669"/>
    <property type="project" value="InterPro"/>
</dbReference>
<evidence type="ECO:0000259" key="5">
    <source>
        <dbReference type="SMART" id="SM00903"/>
    </source>
</evidence>
<protein>
    <submittedName>
        <fullName evidence="6">Flavin reductase (DIM6/NTAB) family NADH-FMN oxidoreductase RutF</fullName>
    </submittedName>
</protein>
<dbReference type="Gene3D" id="2.30.110.10">
    <property type="entry name" value="Electron Transport, Fmn-binding Protein, Chain A"/>
    <property type="match status" value="1"/>
</dbReference>
<dbReference type="InterPro" id="IPR002563">
    <property type="entry name" value="Flavin_Rdtase-like_dom"/>
</dbReference>
<evidence type="ECO:0000256" key="2">
    <source>
        <dbReference type="ARBA" id="ARBA00022630"/>
    </source>
</evidence>
<dbReference type="PANTHER" id="PTHR33798">
    <property type="entry name" value="FLAVOPROTEIN OXYGENASE"/>
    <property type="match status" value="1"/>
</dbReference>
<evidence type="ECO:0000313" key="7">
    <source>
        <dbReference type="Proteomes" id="UP000316747"/>
    </source>
</evidence>
<evidence type="ECO:0000256" key="3">
    <source>
        <dbReference type="ARBA" id="ARBA00022643"/>
    </source>
</evidence>
<feature type="domain" description="Flavin reductase like" evidence="5">
    <location>
        <begin position="27"/>
        <end position="176"/>
    </location>
</feature>
<dbReference type="InterPro" id="IPR012349">
    <property type="entry name" value="Split_barrel_FMN-bd"/>
</dbReference>
<keyword evidence="3" id="KW-0288">FMN</keyword>
<dbReference type="Proteomes" id="UP000316747">
    <property type="component" value="Unassembled WGS sequence"/>
</dbReference>
<dbReference type="Pfam" id="PF01613">
    <property type="entry name" value="Flavin_Reduct"/>
    <property type="match status" value="1"/>
</dbReference>
<dbReference type="AlphaFoldDB" id="A0A543I1E6"/>
<name>A0A543I1E6_9MICO</name>
<organism evidence="6 7">
    <name type="scientific">Humibacillus xanthopallidus</name>
    <dbReference type="NCBI Taxonomy" id="412689"/>
    <lineage>
        <taxon>Bacteria</taxon>
        <taxon>Bacillati</taxon>
        <taxon>Actinomycetota</taxon>
        <taxon>Actinomycetes</taxon>
        <taxon>Micrococcales</taxon>
        <taxon>Intrasporangiaceae</taxon>
        <taxon>Humibacillus</taxon>
    </lineage>
</organism>
<evidence type="ECO:0000256" key="1">
    <source>
        <dbReference type="ARBA" id="ARBA00001917"/>
    </source>
</evidence>
<dbReference type="SUPFAM" id="SSF50475">
    <property type="entry name" value="FMN-binding split barrel"/>
    <property type="match status" value="1"/>
</dbReference>
<dbReference type="PANTHER" id="PTHR33798:SF5">
    <property type="entry name" value="FLAVIN REDUCTASE LIKE DOMAIN-CONTAINING PROTEIN"/>
    <property type="match status" value="1"/>
</dbReference>
<sequence length="208" mass="22924">MRRDFPLLHGPEEARLRAGAAYRLLTASVVPRPIAWVSSRSAAGIDNLAPHSFYTVVSTAPPMVAFTSVGRKDTLDNVEATREFVVNLTPEWLFEQVNGTGTDYPAGVSEFDAEGIAREDSLTVAPPRVAESPVILECRLHEVRPTGNCWVVIGEVLHVAVAEDVLDESVPGSPHVDIHRIKPLSRLGRDEWGLLGEIREIARRPYRD</sequence>
<evidence type="ECO:0000256" key="4">
    <source>
        <dbReference type="ARBA" id="ARBA00038054"/>
    </source>
</evidence>
<accession>A0A543I1E6</accession>
<gene>
    <name evidence="6" type="ORF">FBY41_0784</name>
</gene>
<comment type="cofactor">
    <cofactor evidence="1">
        <name>FMN</name>
        <dbReference type="ChEBI" id="CHEBI:58210"/>
    </cofactor>
</comment>
<comment type="caution">
    <text evidence="6">The sequence shown here is derived from an EMBL/GenBank/DDBJ whole genome shotgun (WGS) entry which is preliminary data.</text>
</comment>
<dbReference type="EMBL" id="VFPM01000001">
    <property type="protein sequence ID" value="TQM64418.1"/>
    <property type="molecule type" value="Genomic_DNA"/>
</dbReference>
<keyword evidence="2" id="KW-0285">Flavoprotein</keyword>
<dbReference type="GO" id="GO:0016646">
    <property type="term" value="F:oxidoreductase activity, acting on the CH-NH group of donors, NAD or NADP as acceptor"/>
    <property type="evidence" value="ECO:0007669"/>
    <property type="project" value="UniProtKB-ARBA"/>
</dbReference>
<proteinExistence type="inferred from homology"/>